<sequence length="645" mass="74417">MSFSNSIRTRLVLPNVDVFTFGESSLFGYDSLNKCLIVRSLIDLNITNDKLIDYLYLSLSPTSSIRRLILNQNETILALIDDNRAYLVYLPQSNNSSSKGSRLCPVNVIPLLPSNSTSINNSLIDFLWLSSNYIIIVYSKPSSSECHLYKVQPLKRDGIEYLQTFSVGLLSTKERTNSGTPNKRISLRQSSNIVKLDLVKRKQDLTSILIFAMKSDGDIFIMEIDQNQLVNNEKRLTSEFVGPIRILPSTFDNYGADHSHSSLICLSCTPYPIVLFTSDECQINECIVLNPSIDQYYLFTIDSISLPINENNQIIKSIIIDELNSNIYYVCDSLSNIYSIEILWIDQIKEKQKQISSTNIQHLLKSNDLIQQIGLIKTNNKGQWLAIITKTQINQQKELILIRPRSLSSTSFTSTPIKSLPLTETIQTNKSNSSSEFIHHIRKILVRDQSLPNKILSSSSSSSSATENISNSDFERNLFNLLQLISKQYIEKQEKVRIELENKQRYLYNCQQTQLIANQELSQKFQQIQQKFQTLNQQYQQEYARRKQLSSNVDDHLSIIEQNTPVVSDAEILMHQQLERYQIQINSLQEKIILLKQFITREESFHENQQRIDQLSMENINTFVQYYKKQINQMKQQLQTIDHDN</sequence>
<keyword evidence="5" id="KW-0811">Translocation</keyword>
<dbReference type="GO" id="GO:0000056">
    <property type="term" value="P:ribosomal small subunit export from nucleus"/>
    <property type="evidence" value="ECO:0007669"/>
    <property type="project" value="InterPro"/>
</dbReference>
<evidence type="ECO:0000256" key="5">
    <source>
        <dbReference type="ARBA" id="ARBA00023010"/>
    </source>
</evidence>
<dbReference type="PANTHER" id="PTHR13257">
    <property type="entry name" value="NUCLEOPORIN NUP84-RELATED"/>
    <property type="match status" value="1"/>
</dbReference>
<dbReference type="Proteomes" id="UP000663854">
    <property type="component" value="Unassembled WGS sequence"/>
</dbReference>
<dbReference type="GO" id="GO:0006606">
    <property type="term" value="P:protein import into nucleus"/>
    <property type="evidence" value="ECO:0007669"/>
    <property type="project" value="TreeGrafter"/>
</dbReference>
<keyword evidence="4" id="KW-0653">Protein transport</keyword>
<keyword evidence="6" id="KW-0906">Nuclear pore complex</keyword>
<evidence type="ECO:0000313" key="10">
    <source>
        <dbReference type="Proteomes" id="UP000663854"/>
    </source>
</evidence>
<dbReference type="EMBL" id="CAJNOH010000577">
    <property type="protein sequence ID" value="CAF1079280.1"/>
    <property type="molecule type" value="Genomic_DNA"/>
</dbReference>
<gene>
    <name evidence="9" type="ORF">JXQ802_LOCUS39401</name>
    <name evidence="8" type="ORF">PYM288_LOCUS18584</name>
</gene>
<keyword evidence="3" id="KW-0509">mRNA transport</keyword>
<organism evidence="8 10">
    <name type="scientific">Rotaria sordida</name>
    <dbReference type="NCBI Taxonomy" id="392033"/>
    <lineage>
        <taxon>Eukaryota</taxon>
        <taxon>Metazoa</taxon>
        <taxon>Spiralia</taxon>
        <taxon>Gnathifera</taxon>
        <taxon>Rotifera</taxon>
        <taxon>Eurotatoria</taxon>
        <taxon>Bdelloidea</taxon>
        <taxon>Philodinida</taxon>
        <taxon>Philodinidae</taxon>
        <taxon>Rotaria</taxon>
    </lineage>
</organism>
<reference evidence="8" key="1">
    <citation type="submission" date="2021-02" db="EMBL/GenBank/DDBJ databases">
        <authorList>
            <person name="Nowell W R."/>
        </authorList>
    </citation>
    <scope>NUCLEOTIDE SEQUENCE</scope>
</reference>
<dbReference type="Pfam" id="PF10168">
    <property type="entry name" value="Nup88"/>
    <property type="match status" value="2"/>
</dbReference>
<evidence type="ECO:0000313" key="11">
    <source>
        <dbReference type="Proteomes" id="UP000663870"/>
    </source>
</evidence>
<dbReference type="Proteomes" id="UP000663870">
    <property type="component" value="Unassembled WGS sequence"/>
</dbReference>
<evidence type="ECO:0000256" key="3">
    <source>
        <dbReference type="ARBA" id="ARBA00022816"/>
    </source>
</evidence>
<accession>A0A814MG76</accession>
<dbReference type="GO" id="GO:0000055">
    <property type="term" value="P:ribosomal large subunit export from nucleus"/>
    <property type="evidence" value="ECO:0007669"/>
    <property type="project" value="InterPro"/>
</dbReference>
<dbReference type="AlphaFoldDB" id="A0A814MG76"/>
<evidence type="ECO:0000313" key="8">
    <source>
        <dbReference type="EMBL" id="CAF1079280.1"/>
    </source>
</evidence>
<dbReference type="InterPro" id="IPR019321">
    <property type="entry name" value="Nucleoporin_Nup88"/>
</dbReference>
<dbReference type="PANTHER" id="PTHR13257:SF0">
    <property type="entry name" value="NUCLEAR PORE COMPLEX PROTEIN NUP88"/>
    <property type="match status" value="1"/>
</dbReference>
<keyword evidence="2" id="KW-0813">Transport</keyword>
<dbReference type="GO" id="GO:0005643">
    <property type="term" value="C:nuclear pore"/>
    <property type="evidence" value="ECO:0007669"/>
    <property type="project" value="UniProtKB-SubCell"/>
</dbReference>
<dbReference type="EMBL" id="CAJNOL010002273">
    <property type="protein sequence ID" value="CAF1482781.1"/>
    <property type="molecule type" value="Genomic_DNA"/>
</dbReference>
<evidence type="ECO:0000256" key="2">
    <source>
        <dbReference type="ARBA" id="ARBA00022448"/>
    </source>
</evidence>
<comment type="caution">
    <text evidence="8">The sequence shown here is derived from an EMBL/GenBank/DDBJ whole genome shotgun (WGS) entry which is preliminary data.</text>
</comment>
<dbReference type="GO" id="GO:0006406">
    <property type="term" value="P:mRNA export from nucleus"/>
    <property type="evidence" value="ECO:0007669"/>
    <property type="project" value="TreeGrafter"/>
</dbReference>
<evidence type="ECO:0000313" key="9">
    <source>
        <dbReference type="EMBL" id="CAF1482781.1"/>
    </source>
</evidence>
<evidence type="ECO:0000256" key="6">
    <source>
        <dbReference type="ARBA" id="ARBA00023132"/>
    </source>
</evidence>
<keyword evidence="11" id="KW-1185">Reference proteome</keyword>
<dbReference type="GO" id="GO:0017056">
    <property type="term" value="F:structural constituent of nuclear pore"/>
    <property type="evidence" value="ECO:0007669"/>
    <property type="project" value="InterPro"/>
</dbReference>
<dbReference type="InterPro" id="IPR037700">
    <property type="entry name" value="NUP88/NUP82"/>
</dbReference>
<keyword evidence="7" id="KW-0539">Nucleus</keyword>
<evidence type="ECO:0000256" key="4">
    <source>
        <dbReference type="ARBA" id="ARBA00022927"/>
    </source>
</evidence>
<protein>
    <submittedName>
        <fullName evidence="8">Uncharacterized protein</fullName>
    </submittedName>
</protein>
<name>A0A814MG76_9BILA</name>
<evidence type="ECO:0000256" key="7">
    <source>
        <dbReference type="ARBA" id="ARBA00023242"/>
    </source>
</evidence>
<proteinExistence type="predicted"/>
<evidence type="ECO:0000256" key="1">
    <source>
        <dbReference type="ARBA" id="ARBA00004567"/>
    </source>
</evidence>
<comment type="subcellular location">
    <subcellularLocation>
        <location evidence="1">Nucleus</location>
        <location evidence="1">Nuclear pore complex</location>
    </subcellularLocation>
</comment>